<evidence type="ECO:0000313" key="2">
    <source>
        <dbReference type="EMBL" id="OGE81387.1"/>
    </source>
</evidence>
<reference evidence="2 3" key="1">
    <citation type="journal article" date="2016" name="Nat. Commun.">
        <title>Thousands of microbial genomes shed light on interconnected biogeochemical processes in an aquifer system.</title>
        <authorList>
            <person name="Anantharaman K."/>
            <person name="Brown C.T."/>
            <person name="Hug L.A."/>
            <person name="Sharon I."/>
            <person name="Castelle C.J."/>
            <person name="Probst A.J."/>
            <person name="Thomas B.C."/>
            <person name="Singh A."/>
            <person name="Wilkins M.J."/>
            <person name="Karaoz U."/>
            <person name="Brodie E.L."/>
            <person name="Williams K.H."/>
            <person name="Hubbard S.S."/>
            <person name="Banfield J.F."/>
        </authorList>
    </citation>
    <scope>NUCLEOTIDE SEQUENCE [LARGE SCALE GENOMIC DNA]</scope>
</reference>
<comment type="caution">
    <text evidence="2">The sequence shown here is derived from an EMBL/GenBank/DDBJ whole genome shotgun (WGS) entry which is preliminary data.</text>
</comment>
<accession>A0A1F5NUP0</accession>
<feature type="region of interest" description="Disordered" evidence="1">
    <location>
        <begin position="1"/>
        <end position="30"/>
    </location>
</feature>
<name>A0A1F5NUP0_9BACT</name>
<dbReference type="EMBL" id="MFEL01000008">
    <property type="protein sequence ID" value="OGE81387.1"/>
    <property type="molecule type" value="Genomic_DNA"/>
</dbReference>
<evidence type="ECO:0000313" key="3">
    <source>
        <dbReference type="Proteomes" id="UP000178892"/>
    </source>
</evidence>
<organism evidence="2 3">
    <name type="scientific">Candidatus Doudnabacteria bacterium RIFCSPHIGHO2_01_FULL_46_24</name>
    <dbReference type="NCBI Taxonomy" id="1817825"/>
    <lineage>
        <taxon>Bacteria</taxon>
        <taxon>Candidatus Doudnaibacteriota</taxon>
    </lineage>
</organism>
<dbReference type="STRING" id="1817825.A2720_02505"/>
<proteinExistence type="predicted"/>
<gene>
    <name evidence="2" type="ORF">A2720_02505</name>
</gene>
<dbReference type="Proteomes" id="UP000178892">
    <property type="component" value="Unassembled WGS sequence"/>
</dbReference>
<protein>
    <submittedName>
        <fullName evidence="2">Uncharacterized protein</fullName>
    </submittedName>
</protein>
<sequence length="130" mass="15033">MVKEKYQSSEDEVANAEASMDQKQADLSEVRERELKALQEQSGLDQTTFNEIWTTLNTEGDNIKFVVRGHSVRFDKDKTRSVFVDDRLIDIDATARDIREKYIVAYPLANLDLTHFQDRVHAKSVEDLLK</sequence>
<dbReference type="AlphaFoldDB" id="A0A1F5NUP0"/>
<evidence type="ECO:0000256" key="1">
    <source>
        <dbReference type="SAM" id="MobiDB-lite"/>
    </source>
</evidence>